<dbReference type="Gene3D" id="2.60.40.1180">
    <property type="entry name" value="Golgi alpha-mannosidase II"/>
    <property type="match status" value="1"/>
</dbReference>
<evidence type="ECO:0000259" key="3">
    <source>
        <dbReference type="SMART" id="SM00642"/>
    </source>
</evidence>
<evidence type="ECO:0000313" key="4">
    <source>
        <dbReference type="EMBL" id="GGK21422.1"/>
    </source>
</evidence>
<sequence>MKYLIYIVSIIVITFCSSCKQESSKKPIDSMAIEPFTEFNEIQRVEPSNWWVGFKSSKLQLLVKDDSISMAKPEISYDGVSIEKVSKGTSPNYLFIDLNISESAKAGKFNIVFTFDNGTQKTQTYELKSRSKPAEDYKGFDSSDVIYLITPDRFANGNPLNDVFAYLNEKTIDRKDDYARHGGDIKGITDHLDYIHDMGFTAIWPTPLLTNDMYRASYHGYAMTDFYQVDPRFGTLDEYKKLADKAREQGMKLIMDQVVNHCGSEHWWMKDLPFDDWVNQQKSFEDKTELKKSSHRRTINQDLYASQQDKHDMSDGWFAPTMPDLNQQNPFMATYLIQNSIWWIETLGLGGIRQDTYPYSDKAFLAKWAGTIMTEYPNFSIVGEEWSYNPLLIAYWQDGHVNKDGYDSNLKSPMDFAMQKQIVSALNEDEQWDTGLVKMYEGLANDFAYARPKDIMIFPDNHDMSRIFTQLHEDVAKTKMAVGYILTLPRIVQIYYGTEILMNDTAKPGDHGLIRSDFPGGWEGDATNAFTGEGLTDAQKDMQLFMKKLLNYRKNSNAIHEGKTIHFAPQNGVYVLFRILDDEVVSVILNKSSDTSLELSRFEEVGLQGKQVKDIISGEVSTWGDNIAINPNGITLFTTKLN</sequence>
<dbReference type="Pfam" id="PF00128">
    <property type="entry name" value="Alpha-amylase"/>
    <property type="match status" value="1"/>
</dbReference>
<reference evidence="4" key="2">
    <citation type="submission" date="2020-09" db="EMBL/GenBank/DDBJ databases">
        <authorList>
            <person name="Sun Q."/>
            <person name="Ohkuma M."/>
        </authorList>
    </citation>
    <scope>NUCLEOTIDE SEQUENCE</scope>
    <source>
        <strain evidence="4">JCM 12862</strain>
    </source>
</reference>
<dbReference type="InterPro" id="IPR015171">
    <property type="entry name" value="Cyc-maltodext_N"/>
</dbReference>
<dbReference type="EMBL" id="BMNR01000003">
    <property type="protein sequence ID" value="GGK21422.1"/>
    <property type="molecule type" value="Genomic_DNA"/>
</dbReference>
<dbReference type="SMART" id="SM00642">
    <property type="entry name" value="Aamy"/>
    <property type="match status" value="1"/>
</dbReference>
<feature type="domain" description="Glycosyl hydrolase family 13 catalytic" evidence="3">
    <location>
        <begin position="148"/>
        <end position="553"/>
    </location>
</feature>
<dbReference type="CDD" id="cd11340">
    <property type="entry name" value="AmyAc_bac_CMD_like_3"/>
    <property type="match status" value="1"/>
</dbReference>
<gene>
    <name evidence="4" type="primary">susA</name>
    <name evidence="4" type="ORF">GCM10007962_14470</name>
</gene>
<keyword evidence="5" id="KW-1185">Reference proteome</keyword>
<dbReference type="InterPro" id="IPR017853">
    <property type="entry name" value="GH"/>
</dbReference>
<dbReference type="SUPFAM" id="SSF81296">
    <property type="entry name" value="E set domains"/>
    <property type="match status" value="1"/>
</dbReference>
<dbReference type="Pfam" id="PF09087">
    <property type="entry name" value="Cyc-maltodext_N"/>
    <property type="match status" value="1"/>
</dbReference>
<evidence type="ECO:0000256" key="1">
    <source>
        <dbReference type="ARBA" id="ARBA00022801"/>
    </source>
</evidence>
<dbReference type="GO" id="GO:0005975">
    <property type="term" value="P:carbohydrate metabolic process"/>
    <property type="evidence" value="ECO:0007669"/>
    <property type="project" value="InterPro"/>
</dbReference>
<name>A0A8J3BKJ4_9FLAO</name>
<dbReference type="InterPro" id="IPR019492">
    <property type="entry name" value="Cyclo-malto-dextrinase_C"/>
</dbReference>
<dbReference type="InterPro" id="IPR013783">
    <property type="entry name" value="Ig-like_fold"/>
</dbReference>
<dbReference type="Gene3D" id="2.60.40.10">
    <property type="entry name" value="Immunoglobulins"/>
    <property type="match status" value="1"/>
</dbReference>
<reference evidence="4" key="1">
    <citation type="journal article" date="2014" name="Int. J. Syst. Evol. Microbiol.">
        <title>Complete genome sequence of Corynebacterium casei LMG S-19264T (=DSM 44701T), isolated from a smear-ripened cheese.</title>
        <authorList>
            <consortium name="US DOE Joint Genome Institute (JGI-PGF)"/>
            <person name="Walter F."/>
            <person name="Albersmeier A."/>
            <person name="Kalinowski J."/>
            <person name="Ruckert C."/>
        </authorList>
    </citation>
    <scope>NUCLEOTIDE SEQUENCE</scope>
    <source>
        <strain evidence="4">JCM 12862</strain>
    </source>
</reference>
<dbReference type="Proteomes" id="UP000612329">
    <property type="component" value="Unassembled WGS sequence"/>
</dbReference>
<dbReference type="SUPFAM" id="SSF51445">
    <property type="entry name" value="(Trans)glycosidases"/>
    <property type="match status" value="1"/>
</dbReference>
<organism evidence="4 5">
    <name type="scientific">Yeosuana aromativorans</name>
    <dbReference type="NCBI Taxonomy" id="288019"/>
    <lineage>
        <taxon>Bacteria</taxon>
        <taxon>Pseudomonadati</taxon>
        <taxon>Bacteroidota</taxon>
        <taxon>Flavobacteriia</taxon>
        <taxon>Flavobacteriales</taxon>
        <taxon>Flavobacteriaceae</taxon>
        <taxon>Yeosuana</taxon>
    </lineage>
</organism>
<dbReference type="SUPFAM" id="SSF51011">
    <property type="entry name" value="Glycosyl hydrolase domain"/>
    <property type="match status" value="1"/>
</dbReference>
<dbReference type="InterPro" id="IPR014756">
    <property type="entry name" value="Ig_E-set"/>
</dbReference>
<dbReference type="InterPro" id="IPR013780">
    <property type="entry name" value="Glyco_hydro_b"/>
</dbReference>
<dbReference type="RefSeq" id="WP_188651536.1">
    <property type="nucleotide sequence ID" value="NZ_BMNR01000003.1"/>
</dbReference>
<dbReference type="PANTHER" id="PTHR10357">
    <property type="entry name" value="ALPHA-AMYLASE FAMILY MEMBER"/>
    <property type="match status" value="1"/>
</dbReference>
<evidence type="ECO:0000313" key="5">
    <source>
        <dbReference type="Proteomes" id="UP000612329"/>
    </source>
</evidence>
<keyword evidence="1" id="KW-0378">Hydrolase</keyword>
<dbReference type="Gene3D" id="3.20.20.80">
    <property type="entry name" value="Glycosidases"/>
    <property type="match status" value="1"/>
</dbReference>
<dbReference type="InterPro" id="IPR006047">
    <property type="entry name" value="GH13_cat_dom"/>
</dbReference>
<proteinExistence type="predicted"/>
<keyword evidence="2" id="KW-0326">Glycosidase</keyword>
<dbReference type="Pfam" id="PF10438">
    <property type="entry name" value="Cyc-maltodext_C"/>
    <property type="match status" value="1"/>
</dbReference>
<comment type="caution">
    <text evidence="4">The sequence shown here is derived from an EMBL/GenBank/DDBJ whole genome shotgun (WGS) entry which is preliminary data.</text>
</comment>
<protein>
    <submittedName>
        <fullName evidence="4">Neopullulanase SusA</fullName>
    </submittedName>
</protein>
<accession>A0A8J3BKJ4</accession>
<evidence type="ECO:0000256" key="2">
    <source>
        <dbReference type="ARBA" id="ARBA00023295"/>
    </source>
</evidence>
<dbReference type="AlphaFoldDB" id="A0A8J3BKJ4"/>
<dbReference type="PANTHER" id="PTHR10357:SF210">
    <property type="entry name" value="MALTODEXTRIN GLUCOSIDASE"/>
    <property type="match status" value="1"/>
</dbReference>
<dbReference type="GO" id="GO:0016798">
    <property type="term" value="F:hydrolase activity, acting on glycosyl bonds"/>
    <property type="evidence" value="ECO:0007669"/>
    <property type="project" value="UniProtKB-KW"/>
</dbReference>